<proteinExistence type="predicted"/>
<accession>A0A381WE33</accession>
<evidence type="ECO:0000313" key="2">
    <source>
        <dbReference type="EMBL" id="SVA50779.1"/>
    </source>
</evidence>
<evidence type="ECO:0000259" key="1">
    <source>
        <dbReference type="Pfam" id="PF24696"/>
    </source>
</evidence>
<dbReference type="InterPro" id="IPR057767">
    <property type="entry name" value="UGSC-like_dom"/>
</dbReference>
<feature type="domain" description="UGSC-like" evidence="1">
    <location>
        <begin position="3"/>
        <end position="70"/>
    </location>
</feature>
<gene>
    <name evidence="2" type="ORF">METZ01_LOCUS103633</name>
</gene>
<feature type="non-terminal residue" evidence="2">
    <location>
        <position position="1"/>
    </location>
</feature>
<name>A0A381WE33_9ZZZZ</name>
<dbReference type="Pfam" id="PF24696">
    <property type="entry name" value="UGSC"/>
    <property type="match status" value="1"/>
</dbReference>
<dbReference type="EMBL" id="UINC01011515">
    <property type="protein sequence ID" value="SVA50779.1"/>
    <property type="molecule type" value="Genomic_DNA"/>
</dbReference>
<protein>
    <recommendedName>
        <fullName evidence="1">UGSC-like domain-containing protein</fullName>
    </recommendedName>
</protein>
<organism evidence="2">
    <name type="scientific">marine metagenome</name>
    <dbReference type="NCBI Taxonomy" id="408172"/>
    <lineage>
        <taxon>unclassified sequences</taxon>
        <taxon>metagenomes</taxon>
        <taxon>ecological metagenomes</taxon>
    </lineage>
</organism>
<reference evidence="2" key="1">
    <citation type="submission" date="2018-05" db="EMBL/GenBank/DDBJ databases">
        <authorList>
            <person name="Lanie J.A."/>
            <person name="Ng W.-L."/>
            <person name="Kazmierczak K.M."/>
            <person name="Andrzejewski T.M."/>
            <person name="Davidsen T.M."/>
            <person name="Wayne K.J."/>
            <person name="Tettelin H."/>
            <person name="Glass J.I."/>
            <person name="Rusch D."/>
            <person name="Podicherti R."/>
            <person name="Tsui H.-C.T."/>
            <person name="Winkler M.E."/>
        </authorList>
    </citation>
    <scope>NUCLEOTIDE SEQUENCE</scope>
</reference>
<dbReference type="AlphaFoldDB" id="A0A381WE33"/>
<sequence>VHDIDDLERRGVPSVMVASTPFADAVTVQSRALGLDVARVFVSHPIQDRTDEEMTALADEAVAELISSLTGAS</sequence>